<protein>
    <recommendedName>
        <fullName evidence="3">HORMA domain-containing protein</fullName>
    </recommendedName>
</protein>
<comment type="caution">
    <text evidence="4">The sequence shown here is derived from an EMBL/GenBank/DDBJ whole genome shotgun (WGS) entry which is preliminary data.</text>
</comment>
<name>A0A8H7ANX0_9EURO</name>
<sequence>MMVAPPANPLITSNLLSTQSSLVQTLCSFLTVSIHHLLYLRSIYPRVSFLSTRAYNFPARQNRHPAVCGWINCAVDAVRDQFEKNTVEKVAVCIFDVERNVVLEKWIFDLGTFPVIEKVDRDTPFEKPVGENGGLQVSLRSRINIADLEAQFRAVLSRIASASARLHPLPKNAECSFTVSIEIRDDADRPVGRLEKEERKWIAAEPEPWNPSENQHAESQEDSEAESRLQSGLGALAERGKTVPIRRLEAGELRMEVWVEESKAKFARGSTTSTQS</sequence>
<dbReference type="OrthoDB" id="21254at2759"/>
<proteinExistence type="inferred from homology"/>
<evidence type="ECO:0000259" key="3">
    <source>
        <dbReference type="PROSITE" id="PS50815"/>
    </source>
</evidence>
<dbReference type="InterPro" id="IPR045091">
    <property type="entry name" value="Mad2-like"/>
</dbReference>
<comment type="similarity">
    <text evidence="1">Belongs to the MAD2 family.</text>
</comment>
<gene>
    <name evidence="4" type="ORF">GJ744_006690</name>
</gene>
<dbReference type="EMBL" id="JAACFV010000030">
    <property type="protein sequence ID" value="KAF7510411.1"/>
    <property type="molecule type" value="Genomic_DNA"/>
</dbReference>
<reference evidence="4" key="1">
    <citation type="submission" date="2020-02" db="EMBL/GenBank/DDBJ databases">
        <authorList>
            <person name="Palmer J.M."/>
        </authorList>
    </citation>
    <scope>NUCLEOTIDE SEQUENCE</scope>
    <source>
        <strain evidence="4">EPUS1.4</strain>
        <tissue evidence="4">Thallus</tissue>
    </source>
</reference>
<dbReference type="AlphaFoldDB" id="A0A8H7ANX0"/>
<dbReference type="GO" id="GO:0016035">
    <property type="term" value="C:zeta DNA polymerase complex"/>
    <property type="evidence" value="ECO:0007669"/>
    <property type="project" value="TreeGrafter"/>
</dbReference>
<dbReference type="PANTHER" id="PTHR11842">
    <property type="entry name" value="MITOTIC SPINDLE ASSEMBLY CHECKPOINT PROTEIN MAD2"/>
    <property type="match status" value="1"/>
</dbReference>
<dbReference type="SUPFAM" id="SSF56019">
    <property type="entry name" value="The spindle assembly checkpoint protein mad2"/>
    <property type="match status" value="1"/>
</dbReference>
<dbReference type="PANTHER" id="PTHR11842:SF10">
    <property type="entry name" value="MITOTIC SPINDLE ASSEMBLY CHECKPOINT PROTEIN MAD2B"/>
    <property type="match status" value="1"/>
</dbReference>
<dbReference type="PROSITE" id="PS50815">
    <property type="entry name" value="HORMA"/>
    <property type="match status" value="1"/>
</dbReference>
<dbReference type="Proteomes" id="UP000606974">
    <property type="component" value="Unassembled WGS sequence"/>
</dbReference>
<dbReference type="Pfam" id="PF02301">
    <property type="entry name" value="HORMA"/>
    <property type="match status" value="1"/>
</dbReference>
<evidence type="ECO:0000256" key="1">
    <source>
        <dbReference type="ARBA" id="ARBA00010348"/>
    </source>
</evidence>
<feature type="region of interest" description="Disordered" evidence="2">
    <location>
        <begin position="203"/>
        <end position="236"/>
    </location>
</feature>
<evidence type="ECO:0000313" key="5">
    <source>
        <dbReference type="Proteomes" id="UP000606974"/>
    </source>
</evidence>
<keyword evidence="5" id="KW-1185">Reference proteome</keyword>
<evidence type="ECO:0000256" key="2">
    <source>
        <dbReference type="SAM" id="MobiDB-lite"/>
    </source>
</evidence>
<dbReference type="Gene3D" id="3.30.900.10">
    <property type="entry name" value="HORMA domain"/>
    <property type="match status" value="1"/>
</dbReference>
<feature type="domain" description="HORMA" evidence="3">
    <location>
        <begin position="20"/>
        <end position="259"/>
    </location>
</feature>
<organism evidence="4 5">
    <name type="scientific">Endocarpon pusillum</name>
    <dbReference type="NCBI Taxonomy" id="364733"/>
    <lineage>
        <taxon>Eukaryota</taxon>
        <taxon>Fungi</taxon>
        <taxon>Dikarya</taxon>
        <taxon>Ascomycota</taxon>
        <taxon>Pezizomycotina</taxon>
        <taxon>Eurotiomycetes</taxon>
        <taxon>Chaetothyriomycetidae</taxon>
        <taxon>Verrucariales</taxon>
        <taxon>Verrucariaceae</taxon>
        <taxon>Endocarpon</taxon>
    </lineage>
</organism>
<evidence type="ECO:0000313" key="4">
    <source>
        <dbReference type="EMBL" id="KAF7510411.1"/>
    </source>
</evidence>
<dbReference type="InterPro" id="IPR036570">
    <property type="entry name" value="HORMA_dom_sf"/>
</dbReference>
<accession>A0A8H7ANX0</accession>
<dbReference type="InterPro" id="IPR003511">
    <property type="entry name" value="HORMA_dom"/>
</dbReference>